<dbReference type="Pfam" id="PF08534">
    <property type="entry name" value="Redoxin"/>
    <property type="match status" value="1"/>
</dbReference>
<dbReference type="EMBL" id="JAKQYM010000001">
    <property type="protein sequence ID" value="MCI2227715.1"/>
    <property type="molecule type" value="Genomic_DNA"/>
</dbReference>
<dbReference type="PROSITE" id="PS51352">
    <property type="entry name" value="THIOREDOXIN_2"/>
    <property type="match status" value="1"/>
</dbReference>
<accession>A0A9X2AK30</accession>
<dbReference type="PANTHER" id="PTHR42852">
    <property type="entry name" value="THIOL:DISULFIDE INTERCHANGE PROTEIN DSBE"/>
    <property type="match status" value="1"/>
</dbReference>
<dbReference type="PANTHER" id="PTHR42852:SF6">
    <property type="entry name" value="THIOL:DISULFIDE INTERCHANGE PROTEIN DSBE"/>
    <property type="match status" value="1"/>
</dbReference>
<dbReference type="InterPro" id="IPR013766">
    <property type="entry name" value="Thioredoxin_domain"/>
</dbReference>
<dbReference type="Proteomes" id="UP001139369">
    <property type="component" value="Unassembled WGS sequence"/>
</dbReference>
<evidence type="ECO:0000256" key="2">
    <source>
        <dbReference type="ARBA" id="ARBA00023157"/>
    </source>
</evidence>
<gene>
    <name evidence="5" type="ORF">MC378_00960</name>
</gene>
<evidence type="ECO:0000313" key="5">
    <source>
        <dbReference type="EMBL" id="MCI2227715.1"/>
    </source>
</evidence>
<keyword evidence="3" id="KW-0676">Redox-active center</keyword>
<dbReference type="CDD" id="cd02966">
    <property type="entry name" value="TlpA_like_family"/>
    <property type="match status" value="1"/>
</dbReference>
<evidence type="ECO:0000256" key="3">
    <source>
        <dbReference type="ARBA" id="ARBA00023284"/>
    </source>
</evidence>
<evidence type="ECO:0000256" key="1">
    <source>
        <dbReference type="ARBA" id="ARBA00022748"/>
    </source>
</evidence>
<reference evidence="5" key="1">
    <citation type="submission" date="2022-02" db="EMBL/GenBank/DDBJ databases">
        <title>Polaribacter sp. MSW13, isolated from seawater.</title>
        <authorList>
            <person name="Kristyanto S."/>
            <person name="Jung J."/>
            <person name="Jeon C.O."/>
        </authorList>
    </citation>
    <scope>NUCLEOTIDE SEQUENCE</scope>
    <source>
        <strain evidence="5">MSW13</strain>
    </source>
</reference>
<evidence type="ECO:0000313" key="6">
    <source>
        <dbReference type="Proteomes" id="UP001139369"/>
    </source>
</evidence>
<sequence>MKKLSLILFTLLIVASCTKEHSKNYLSLSGKLENNKDSIITIAGAKGIIKKISVDSTGVFSDTLKVEKSDIYTFMTSASKRAPIYLKNGFDINLTGDADKFMDSFKFTGEGSSNSNFIIAQILKSKNIGNPQLILNLDKEAFDKKVTEIKNEYDSLLTSYKNIDSSLASIANQQTDRLVSYLQTTYKNNLKMGKGKPSPVFENYIDIKGGKKSLDSFKGKYVYIDVWATWCGPCIQQIPFLQNLEKEYHNKNIEFVSISTDESTRSGGSWEAAEKKWRAFVKAKQMSGVQLWAGQDYSFQQAYQINAIPRFILIDPKGNIVEANAPRPSDPGLKTLFTSLGL</sequence>
<dbReference type="GO" id="GO:0017004">
    <property type="term" value="P:cytochrome complex assembly"/>
    <property type="evidence" value="ECO:0007669"/>
    <property type="project" value="UniProtKB-KW"/>
</dbReference>
<dbReference type="GO" id="GO:0016491">
    <property type="term" value="F:oxidoreductase activity"/>
    <property type="evidence" value="ECO:0007669"/>
    <property type="project" value="InterPro"/>
</dbReference>
<evidence type="ECO:0000259" key="4">
    <source>
        <dbReference type="PROSITE" id="PS51352"/>
    </source>
</evidence>
<keyword evidence="2" id="KW-1015">Disulfide bond</keyword>
<dbReference type="PROSITE" id="PS51257">
    <property type="entry name" value="PROKAR_LIPOPROTEIN"/>
    <property type="match status" value="1"/>
</dbReference>
<proteinExistence type="predicted"/>
<organism evidence="5 6">
    <name type="scientific">Polaribacter marinus</name>
    <dbReference type="NCBI Taxonomy" id="2916838"/>
    <lineage>
        <taxon>Bacteria</taxon>
        <taxon>Pseudomonadati</taxon>
        <taxon>Bacteroidota</taxon>
        <taxon>Flavobacteriia</taxon>
        <taxon>Flavobacteriales</taxon>
        <taxon>Flavobacteriaceae</taxon>
    </lineage>
</organism>
<keyword evidence="6" id="KW-1185">Reference proteome</keyword>
<keyword evidence="1" id="KW-0201">Cytochrome c-type biogenesis</keyword>
<dbReference type="AlphaFoldDB" id="A0A9X2AK30"/>
<name>A0A9X2AK30_9FLAO</name>
<feature type="domain" description="Thioredoxin" evidence="4">
    <location>
        <begin position="192"/>
        <end position="342"/>
    </location>
</feature>
<dbReference type="RefSeq" id="WP_242176837.1">
    <property type="nucleotide sequence ID" value="NZ_JAKQYM010000001.1"/>
</dbReference>
<protein>
    <submittedName>
        <fullName evidence="5">TlpA family protein disulfide reductase</fullName>
    </submittedName>
</protein>
<dbReference type="InterPro" id="IPR013740">
    <property type="entry name" value="Redoxin"/>
</dbReference>
<dbReference type="InterPro" id="IPR050553">
    <property type="entry name" value="Thioredoxin_ResA/DsbE_sf"/>
</dbReference>
<comment type="caution">
    <text evidence="5">The sequence shown here is derived from an EMBL/GenBank/DDBJ whole genome shotgun (WGS) entry which is preliminary data.</text>
</comment>